<proteinExistence type="predicted"/>
<sequence>MTRRPAHAPQGETRLTIAAPSADRGYADTSVWADWSAGETSGPSAGRRRTRVARRSRHRRWRWALGGLVALAVAAVTLPNAWVWAAASGHVTDFGAADDDATAPVAIVLGASVYSSGEPSPWLRYRLDVAAGLYESGRVDAILVSGDNGQASYNEPIAMYDYLVSVGIPSEAIAVDYAGFDTYATCVRASRVFGVSEAIIVTQDFHEARAVAVCRAVGVDASGVGDARARANRSTWTYSWLRERGAAVKAAWDVATRRTPLLGDRETSVEEAIAFTRADREA</sequence>
<dbReference type="InterPro" id="IPR051599">
    <property type="entry name" value="Cell_Envelope_Assoc"/>
</dbReference>
<dbReference type="PANTHER" id="PTHR30336">
    <property type="entry name" value="INNER MEMBRANE PROTEIN, PROBABLE PERMEASE"/>
    <property type="match status" value="1"/>
</dbReference>
<keyword evidence="4" id="KW-1185">Reference proteome</keyword>
<name>A0ABX4MB87_9ACTO</name>
<organism evidence="3 4">
    <name type="scientific">Actinomyces ruminis</name>
    <dbReference type="NCBI Taxonomy" id="1937003"/>
    <lineage>
        <taxon>Bacteria</taxon>
        <taxon>Bacillati</taxon>
        <taxon>Actinomycetota</taxon>
        <taxon>Actinomycetes</taxon>
        <taxon>Actinomycetales</taxon>
        <taxon>Actinomycetaceae</taxon>
        <taxon>Actinomyces</taxon>
    </lineage>
</organism>
<keyword evidence="1" id="KW-1133">Transmembrane helix</keyword>
<dbReference type="EMBL" id="MTPX02000041">
    <property type="protein sequence ID" value="PHP52737.1"/>
    <property type="molecule type" value="Genomic_DNA"/>
</dbReference>
<dbReference type="InterPro" id="IPR003848">
    <property type="entry name" value="DUF218"/>
</dbReference>
<gene>
    <name evidence="3" type="ORF">BW737_007760</name>
</gene>
<feature type="domain" description="DUF218" evidence="2">
    <location>
        <begin position="105"/>
        <end position="224"/>
    </location>
</feature>
<dbReference type="PANTHER" id="PTHR30336:SF6">
    <property type="entry name" value="INTEGRAL MEMBRANE PROTEIN"/>
    <property type="match status" value="1"/>
</dbReference>
<protein>
    <recommendedName>
        <fullName evidence="2">DUF218 domain-containing protein</fullName>
    </recommendedName>
</protein>
<accession>A0ABX4MB87</accession>
<dbReference type="Pfam" id="PF02698">
    <property type="entry name" value="DUF218"/>
    <property type="match status" value="1"/>
</dbReference>
<dbReference type="Proteomes" id="UP000194577">
    <property type="component" value="Unassembled WGS sequence"/>
</dbReference>
<feature type="transmembrane region" description="Helical" evidence="1">
    <location>
        <begin position="63"/>
        <end position="85"/>
    </location>
</feature>
<dbReference type="CDD" id="cd06259">
    <property type="entry name" value="YdcF-like"/>
    <property type="match status" value="1"/>
</dbReference>
<keyword evidence="1" id="KW-0812">Transmembrane</keyword>
<evidence type="ECO:0000313" key="4">
    <source>
        <dbReference type="Proteomes" id="UP000194577"/>
    </source>
</evidence>
<comment type="caution">
    <text evidence="3">The sequence shown here is derived from an EMBL/GenBank/DDBJ whole genome shotgun (WGS) entry which is preliminary data.</text>
</comment>
<keyword evidence="1" id="KW-0472">Membrane</keyword>
<evidence type="ECO:0000259" key="2">
    <source>
        <dbReference type="Pfam" id="PF02698"/>
    </source>
</evidence>
<reference evidence="3 4" key="1">
    <citation type="submission" date="2017-10" db="EMBL/GenBank/DDBJ databases">
        <title>Draft genome sequence of cellulolytic Actinomyces sp CtC72 isolated from cattle rumen fluid.</title>
        <authorList>
            <person name="Joshi A.J."/>
            <person name="Vasudevan G."/>
            <person name="Lanjekar V.B."/>
            <person name="Hivarkar S."/>
            <person name="Engineer A."/>
            <person name="Pore S.D."/>
            <person name="Dhakephalkar P.K."/>
            <person name="Dagar S."/>
        </authorList>
    </citation>
    <scope>NUCLEOTIDE SEQUENCE [LARGE SCALE GENOMIC DNA]</scope>
    <source>
        <strain evidence="4">CtC72</strain>
    </source>
</reference>
<evidence type="ECO:0000313" key="3">
    <source>
        <dbReference type="EMBL" id="PHP52737.1"/>
    </source>
</evidence>
<evidence type="ECO:0000256" key="1">
    <source>
        <dbReference type="SAM" id="Phobius"/>
    </source>
</evidence>